<dbReference type="Proteomes" id="UP000092952">
    <property type="component" value="Chromosome"/>
</dbReference>
<feature type="domain" description="TamA POTRA" evidence="13">
    <location>
        <begin position="24"/>
        <end position="100"/>
    </location>
</feature>
<dbReference type="PANTHER" id="PTHR12815:SF47">
    <property type="entry name" value="TRANSLOCATION AND ASSEMBLY MODULE SUBUNIT TAMA"/>
    <property type="match status" value="1"/>
</dbReference>
<gene>
    <name evidence="14" type="ORF">PG2T_06315</name>
</gene>
<keyword evidence="6 11" id="KW-0732">Signal</keyword>
<organism evidence="14 15">
    <name type="scientific">Immundisolibacter cernigliae</name>
    <dbReference type="NCBI Taxonomy" id="1810504"/>
    <lineage>
        <taxon>Bacteria</taxon>
        <taxon>Pseudomonadati</taxon>
        <taxon>Pseudomonadota</taxon>
        <taxon>Gammaproteobacteria</taxon>
        <taxon>Immundisolibacterales</taxon>
        <taxon>Immundisolibacteraceae</taxon>
        <taxon>Immundisolibacter</taxon>
    </lineage>
</organism>
<evidence type="ECO:0000256" key="1">
    <source>
        <dbReference type="ARBA" id="ARBA00004442"/>
    </source>
</evidence>
<evidence type="ECO:0000259" key="13">
    <source>
        <dbReference type="Pfam" id="PF17243"/>
    </source>
</evidence>
<dbReference type="PANTHER" id="PTHR12815">
    <property type="entry name" value="SORTING AND ASSEMBLY MACHINERY SAMM50 PROTEIN FAMILY MEMBER"/>
    <property type="match status" value="1"/>
</dbReference>
<name>A0A1B1YSW8_9GAMM</name>
<dbReference type="Pfam" id="PF01103">
    <property type="entry name" value="Omp85"/>
    <property type="match status" value="1"/>
</dbReference>
<feature type="domain" description="Bacterial surface antigen (D15)" evidence="12">
    <location>
        <begin position="353"/>
        <end position="561"/>
    </location>
</feature>
<dbReference type="InterPro" id="IPR035243">
    <property type="entry name" value="TamA_POTRA_Dom_1"/>
</dbReference>
<evidence type="ECO:0000313" key="15">
    <source>
        <dbReference type="Proteomes" id="UP000092952"/>
    </source>
</evidence>
<dbReference type="GO" id="GO:0009306">
    <property type="term" value="P:protein secretion"/>
    <property type="evidence" value="ECO:0007669"/>
    <property type="project" value="TreeGrafter"/>
</dbReference>
<keyword evidence="8" id="KW-0998">Cell outer membrane</keyword>
<dbReference type="Pfam" id="PF17243">
    <property type="entry name" value="POTRA_TamA_1"/>
    <property type="match status" value="1"/>
</dbReference>
<evidence type="ECO:0000256" key="9">
    <source>
        <dbReference type="ARBA" id="ARBA00033063"/>
    </source>
</evidence>
<dbReference type="FunCoup" id="A0A1B1YSW8">
    <property type="interactions" value="91"/>
</dbReference>
<keyword evidence="4" id="KW-1134">Transmembrane beta strand</keyword>
<evidence type="ECO:0000256" key="8">
    <source>
        <dbReference type="ARBA" id="ARBA00023237"/>
    </source>
</evidence>
<evidence type="ECO:0000313" key="14">
    <source>
        <dbReference type="EMBL" id="ANX03846.1"/>
    </source>
</evidence>
<dbReference type="EMBL" id="CP014671">
    <property type="protein sequence ID" value="ANX03846.1"/>
    <property type="molecule type" value="Genomic_DNA"/>
</dbReference>
<reference evidence="15" key="1">
    <citation type="submission" date="2016-03" db="EMBL/GenBank/DDBJ databases">
        <title>Complete genome sequence of Solimmundus cernigliae, representing a novel lineage of polycyclic aromatic hydrocarbon degraders within the Gammaproteobacteria.</title>
        <authorList>
            <person name="Singleton D.R."/>
            <person name="Dickey A.N."/>
            <person name="Scholl E.H."/>
            <person name="Wright F.A."/>
            <person name="Aitken M.D."/>
        </authorList>
    </citation>
    <scope>NUCLEOTIDE SEQUENCE [LARGE SCALE GENOMIC DNA]</scope>
    <source>
        <strain evidence="15">TR3.2</strain>
    </source>
</reference>
<evidence type="ECO:0000256" key="7">
    <source>
        <dbReference type="ARBA" id="ARBA00023136"/>
    </source>
</evidence>
<evidence type="ECO:0000256" key="6">
    <source>
        <dbReference type="ARBA" id="ARBA00022729"/>
    </source>
</evidence>
<dbReference type="InParanoid" id="A0A1B1YSW8"/>
<evidence type="ECO:0000256" key="10">
    <source>
        <dbReference type="ARBA" id="ARBA00093548"/>
    </source>
</evidence>
<protein>
    <recommendedName>
        <fullName evidence="3">Translocation and assembly module subunit TamA</fullName>
    </recommendedName>
    <alternativeName>
        <fullName evidence="9">Autotransporter assembly factor TamA</fullName>
    </alternativeName>
</protein>
<keyword evidence="15" id="KW-1185">Reference proteome</keyword>
<sequence>MGRLALCLLLFLLLPGAHAATVQVALDGLPPTLTESVLATLDIGAEARRERVSPARIRRAHTAAPQQIRTALEASGYYRATVESSLREGKDGWQAHYRVERGEPLRVTTLDLTVTGPAGSNAALQAALPAFPLQVGNRLRHARYEDGKRTLLETLHEHGYLDAAFTTHQVQVDLDAYTAQVTLTLDSGARYRFGEVSLQETVVRESLLRRYGAPQPGEPYRMARLLDYQSALADSGYFSGVEVQPGSRDRAAHSVPVVVSLTPRPRSAYNAGVGFATDSGPRLRAGQQRRYVNRRGHGLDSTLLLSPRDSELSTHYRMPLADPRTEQLSFGAVARREDTTSARSDSLTLQTAVTRGWGIGRRSVGLDYLVERFDTGGDEATTALLIPSLGWQGSHSDNPLWPRHGWRLDLSLRGALAGLLSDLSFVQARAAGKYVQGIGRDQRLLGRLDLGSTWVDGFGELPASLRFFAGGDQSVRGYDYEKLGPRDSGGDVVGGRHLLVASVEYEWMFAGNFGGALFFDAGNAFNGTRLNLERSVGVGFRWRSPVGAVRLDLASAISEPGSPLRLHITVGPDL</sequence>
<dbReference type="KEGG" id="gbi:PG2T_06315"/>
<dbReference type="STRING" id="1810504.PG2T_06315"/>
<dbReference type="InterPro" id="IPR000184">
    <property type="entry name" value="Bac_surfAg_D15"/>
</dbReference>
<evidence type="ECO:0000259" key="12">
    <source>
        <dbReference type="Pfam" id="PF01103"/>
    </source>
</evidence>
<accession>A0A1B1YSW8</accession>
<feature type="chain" id="PRO_5008533033" description="Translocation and assembly module subunit TamA" evidence="11">
    <location>
        <begin position="20"/>
        <end position="574"/>
    </location>
</feature>
<evidence type="ECO:0000256" key="3">
    <source>
        <dbReference type="ARBA" id="ARBA00015419"/>
    </source>
</evidence>
<dbReference type="Gene3D" id="2.40.160.50">
    <property type="entry name" value="membrane protein fhac: a member of the omp85/tpsb transporter family"/>
    <property type="match status" value="1"/>
</dbReference>
<comment type="subcellular location">
    <subcellularLocation>
        <location evidence="1">Cell outer membrane</location>
    </subcellularLocation>
</comment>
<dbReference type="InterPro" id="IPR039910">
    <property type="entry name" value="D15-like"/>
</dbReference>
<dbReference type="AlphaFoldDB" id="A0A1B1YSW8"/>
<evidence type="ECO:0000256" key="4">
    <source>
        <dbReference type="ARBA" id="ARBA00022452"/>
    </source>
</evidence>
<dbReference type="Gene3D" id="3.10.20.310">
    <property type="entry name" value="membrane protein fhac"/>
    <property type="match status" value="3"/>
</dbReference>
<feature type="signal peptide" evidence="11">
    <location>
        <begin position="1"/>
        <end position="19"/>
    </location>
</feature>
<dbReference type="GO" id="GO:0009279">
    <property type="term" value="C:cell outer membrane"/>
    <property type="evidence" value="ECO:0007669"/>
    <property type="project" value="UniProtKB-SubCell"/>
</dbReference>
<evidence type="ECO:0000256" key="2">
    <source>
        <dbReference type="ARBA" id="ARBA00010248"/>
    </source>
</evidence>
<proteinExistence type="inferred from homology"/>
<comment type="subunit">
    <text evidence="10">Interacts with TamB to form the translocation and assembly module (TAM).</text>
</comment>
<comment type="similarity">
    <text evidence="2">Belongs to the TamA family.</text>
</comment>
<keyword evidence="7" id="KW-0472">Membrane</keyword>
<evidence type="ECO:0000256" key="11">
    <source>
        <dbReference type="SAM" id="SignalP"/>
    </source>
</evidence>
<evidence type="ECO:0000256" key="5">
    <source>
        <dbReference type="ARBA" id="ARBA00022692"/>
    </source>
</evidence>
<dbReference type="GO" id="GO:0097347">
    <property type="term" value="C:TAM protein secretion complex"/>
    <property type="evidence" value="ECO:0007669"/>
    <property type="project" value="TreeGrafter"/>
</dbReference>
<keyword evidence="5" id="KW-0812">Transmembrane</keyword>